<dbReference type="KEGG" id="wei:EQG49_12320"/>
<dbReference type="EMBL" id="CP037940">
    <property type="protein sequence ID" value="QBO37183.1"/>
    <property type="molecule type" value="Genomic_DNA"/>
</dbReference>
<dbReference type="Proteomes" id="UP000292886">
    <property type="component" value="Chromosome"/>
</dbReference>
<dbReference type="OrthoDB" id="7619731at2"/>
<organism evidence="1 2">
    <name type="scientific">Periweissella cryptocerci</name>
    <dbReference type="NCBI Taxonomy" id="2506420"/>
    <lineage>
        <taxon>Bacteria</taxon>
        <taxon>Bacillati</taxon>
        <taxon>Bacillota</taxon>
        <taxon>Bacilli</taxon>
        <taxon>Lactobacillales</taxon>
        <taxon>Lactobacillaceae</taxon>
        <taxon>Periweissella</taxon>
    </lineage>
</organism>
<keyword evidence="2" id="KW-1185">Reference proteome</keyword>
<dbReference type="InterPro" id="IPR021247">
    <property type="entry name" value="DUF2785"/>
</dbReference>
<protein>
    <submittedName>
        <fullName evidence="1">DUF2785 domain-containing protein</fullName>
    </submittedName>
</protein>
<gene>
    <name evidence="1" type="ORF">EQG49_12320</name>
</gene>
<dbReference type="AlphaFoldDB" id="A0A4P6YWM2"/>
<proteinExistence type="predicted"/>
<accession>A0A4P6YWM2</accession>
<sequence>MLKTLYPWRGIMLTEQIEAVLASTNPVSDDLLAQMLANIGNPNPKLRDEVIFNAWGELISNNRLTDEQLHALFLQIYQDQRLFIGIGGEESDAVFTRSFTALLLMLLVYRHFENPWLNDSEAELLAEMALDYLNQETDKRGFVTDKGWAHAFAHGSDFLASVVALPSFDEQKVGRALAALDRALLEFGPFTAGEEGRLDNILIKLMGEDWLLEDELLQWLDGLLEQVQGDFTKEEAISAFLRSFVFKTDFEGLASQEFNQRVNAFLEDRYKRTGGL</sequence>
<reference evidence="2" key="1">
    <citation type="submission" date="2019-03" db="EMBL/GenBank/DDBJ databases">
        <title>Weissella sp. 26KH-42 Genome sequencing.</title>
        <authorList>
            <person name="Heo J."/>
            <person name="Kim S.-J."/>
            <person name="Kim J.-S."/>
            <person name="Hong S.-B."/>
            <person name="Kwon S.-W."/>
        </authorList>
    </citation>
    <scope>NUCLEOTIDE SEQUENCE [LARGE SCALE GENOMIC DNA]</scope>
    <source>
        <strain evidence="2">26KH-42</strain>
    </source>
</reference>
<evidence type="ECO:0000313" key="1">
    <source>
        <dbReference type="EMBL" id="QBO37183.1"/>
    </source>
</evidence>
<name>A0A4P6YWM2_9LACO</name>
<evidence type="ECO:0000313" key="2">
    <source>
        <dbReference type="Proteomes" id="UP000292886"/>
    </source>
</evidence>
<dbReference type="Pfam" id="PF10978">
    <property type="entry name" value="DUF2785"/>
    <property type="match status" value="1"/>
</dbReference>